<reference evidence="3 4" key="1">
    <citation type="submission" date="2021-06" db="EMBL/GenBank/DDBJ databases">
        <authorList>
            <person name="Palmer J.M."/>
        </authorList>
    </citation>
    <scope>NUCLEOTIDE SEQUENCE [LARGE SCALE GENOMIC DNA]</scope>
    <source>
        <strain evidence="3 4">MEX-2019</strain>
        <tissue evidence="3">Muscle</tissue>
    </source>
</reference>
<keyword evidence="1" id="KW-0175">Coiled coil</keyword>
<gene>
    <name evidence="3" type="ORF">CRENBAI_014658</name>
</gene>
<evidence type="ECO:0000313" key="4">
    <source>
        <dbReference type="Proteomes" id="UP001311232"/>
    </source>
</evidence>
<dbReference type="PANTHER" id="PTHR21510">
    <property type="entry name" value="AKNA DOMAIN-CONTAINING PROTEIN"/>
    <property type="match status" value="1"/>
</dbReference>
<feature type="compositionally biased region" description="Polar residues" evidence="2">
    <location>
        <begin position="648"/>
        <end position="669"/>
    </location>
</feature>
<organism evidence="3 4">
    <name type="scientific">Crenichthys baileyi</name>
    <name type="common">White River springfish</name>
    <dbReference type="NCBI Taxonomy" id="28760"/>
    <lineage>
        <taxon>Eukaryota</taxon>
        <taxon>Metazoa</taxon>
        <taxon>Chordata</taxon>
        <taxon>Craniata</taxon>
        <taxon>Vertebrata</taxon>
        <taxon>Euteleostomi</taxon>
        <taxon>Actinopterygii</taxon>
        <taxon>Neopterygii</taxon>
        <taxon>Teleostei</taxon>
        <taxon>Neoteleostei</taxon>
        <taxon>Acanthomorphata</taxon>
        <taxon>Ovalentaria</taxon>
        <taxon>Atherinomorphae</taxon>
        <taxon>Cyprinodontiformes</taxon>
        <taxon>Goodeidae</taxon>
        <taxon>Crenichthys</taxon>
    </lineage>
</organism>
<proteinExistence type="predicted"/>
<dbReference type="InterPro" id="IPR052655">
    <property type="entry name" value="AKNA_Centrosome-Trans_reg"/>
</dbReference>
<feature type="compositionally biased region" description="Basic and acidic residues" evidence="2">
    <location>
        <begin position="305"/>
        <end position="314"/>
    </location>
</feature>
<sequence length="887" mass="97571">MEGGSEDLDEDVQEEGRLTVLWERCIQQSILVELSEDESLHLSDLESSLALHLSQAESAVSDASIHLSGSAELSALDDSSSENSVVSNDAEKQLEIAEATHPKHLISPLSLSESFVEKEGESTQYHIVKEATRVLSNWNEDNLSDGERMTAELREIVVQFMQKVEEFKCNVTSMAVSTAEDQMILRSMMEAQDELKRKYINQKEEHRALEMQNYICLSRNTGNFDPDRLVEGDIFRIGMHLEDIKEVIDRNTYEQISPPHSSSAPTSIAILQNMKPSSLTFHTSSPPPSPSLLEGNLAGFITGNCKEDGPREEDKEGEADASEVIVNGGLNPSSELRTAGPLNETVGQPFNNSQLSSPSCFSDLLGSAEGPHCPTAEDEQETTSGLSEGTAHWGPLAYPSGTRSPSKQGQWTTDSVALNTSSECDLDDCVSLAVEVSCSSHPPRDTHSISEPVVNTSSVSQRILGSETDSGFGSSYLNQSATTTFQPNVLTGSVHSECEDVSNPDSEASCSNLETAIHTVAVAAHSSIQTLHCEEAAAAVKLWVESTTNEPSVRLQRTVQIHPIPLHNHISEPTLSTTMDAVTDRRSPLNSCSCNSEAILALQTEVSKLKMDLEQGLVQLPHLAQRMDYLTSRYRQEDSDLMSKIRTHQTPASKNLGKSSSRGRSNLRTSLLRVEDWTSSDMERSKSKDSGGGTCSEIMSPFTVGSECLTSELRNKLQHTTPSNRGRMGISSMKGQDKHHAKQRPQAIKSFNIERWSPSLQKPLLQVNYGSSCSLPASYKVREPQLQSSPCHRKRSTQSDTALLPSNVYFQETPSSVSVPLRGTSRSRGKKQEDMNRTLDQAIEVARIMKRTTDRMARRLSADLAKAQMHKKLYSTQPLEGRKHHTF</sequence>
<comment type="caution">
    <text evidence="3">The sequence shown here is derived from an EMBL/GenBank/DDBJ whole genome shotgun (WGS) entry which is preliminary data.</text>
</comment>
<dbReference type="Proteomes" id="UP001311232">
    <property type="component" value="Unassembled WGS sequence"/>
</dbReference>
<accession>A0AAV9RYJ0</accession>
<keyword evidence="4" id="KW-1185">Reference proteome</keyword>
<feature type="compositionally biased region" description="Basic and acidic residues" evidence="2">
    <location>
        <begin position="673"/>
        <end position="689"/>
    </location>
</feature>
<feature type="region of interest" description="Disordered" evidence="2">
    <location>
        <begin position="366"/>
        <end position="394"/>
    </location>
</feature>
<protein>
    <submittedName>
        <fullName evidence="3">Uncharacterized protein</fullName>
    </submittedName>
</protein>
<evidence type="ECO:0000313" key="3">
    <source>
        <dbReference type="EMBL" id="KAK5613893.1"/>
    </source>
</evidence>
<feature type="region of interest" description="Disordered" evidence="2">
    <location>
        <begin position="717"/>
        <end position="745"/>
    </location>
</feature>
<feature type="region of interest" description="Disordered" evidence="2">
    <location>
        <begin position="644"/>
        <end position="696"/>
    </location>
</feature>
<evidence type="ECO:0000256" key="2">
    <source>
        <dbReference type="SAM" id="MobiDB-lite"/>
    </source>
</evidence>
<feature type="coiled-coil region" evidence="1">
    <location>
        <begin position="185"/>
        <end position="212"/>
    </location>
</feature>
<name>A0AAV9RYJ0_9TELE</name>
<dbReference type="PANTHER" id="PTHR21510:SF16">
    <property type="entry name" value="PROTEIN AKNAD1"/>
    <property type="match status" value="1"/>
</dbReference>
<feature type="region of interest" description="Disordered" evidence="2">
    <location>
        <begin position="302"/>
        <end position="353"/>
    </location>
</feature>
<dbReference type="EMBL" id="JAHHUM010001183">
    <property type="protein sequence ID" value="KAK5613893.1"/>
    <property type="molecule type" value="Genomic_DNA"/>
</dbReference>
<evidence type="ECO:0000256" key="1">
    <source>
        <dbReference type="SAM" id="Coils"/>
    </source>
</evidence>
<dbReference type="AlphaFoldDB" id="A0AAV9RYJ0"/>